<keyword evidence="9" id="KW-0718">Serine biosynthesis</keyword>
<evidence type="ECO:0000256" key="2">
    <source>
        <dbReference type="ARBA" id="ARBA00005135"/>
    </source>
</evidence>
<dbReference type="InterPro" id="IPR036412">
    <property type="entry name" value="HAD-like_sf"/>
</dbReference>
<feature type="signal peptide" evidence="13">
    <location>
        <begin position="1"/>
        <end position="26"/>
    </location>
</feature>
<evidence type="ECO:0000256" key="12">
    <source>
        <dbReference type="SAM" id="MobiDB-lite"/>
    </source>
</evidence>
<comment type="catalytic activity">
    <reaction evidence="10">
        <text>O-phospho-L-serine + H2O = L-serine + phosphate</text>
        <dbReference type="Rhea" id="RHEA:21208"/>
        <dbReference type="ChEBI" id="CHEBI:15377"/>
        <dbReference type="ChEBI" id="CHEBI:33384"/>
        <dbReference type="ChEBI" id="CHEBI:43474"/>
        <dbReference type="ChEBI" id="CHEBI:57524"/>
        <dbReference type="EC" id="3.1.3.3"/>
    </reaction>
</comment>
<keyword evidence="6" id="KW-0479">Metal-binding</keyword>
<evidence type="ECO:0000256" key="6">
    <source>
        <dbReference type="ARBA" id="ARBA00022723"/>
    </source>
</evidence>
<proteinExistence type="inferred from homology"/>
<evidence type="ECO:0000256" key="13">
    <source>
        <dbReference type="SAM" id="SignalP"/>
    </source>
</evidence>
<evidence type="ECO:0000256" key="9">
    <source>
        <dbReference type="ARBA" id="ARBA00023299"/>
    </source>
</evidence>
<protein>
    <recommendedName>
        <fullName evidence="4">phosphoserine phosphatase</fullName>
        <ecNumber evidence="4">3.1.3.3</ecNumber>
    </recommendedName>
</protein>
<evidence type="ECO:0000256" key="1">
    <source>
        <dbReference type="ARBA" id="ARBA00001946"/>
    </source>
</evidence>
<comment type="cofactor">
    <cofactor evidence="1">
        <name>Mg(2+)</name>
        <dbReference type="ChEBI" id="CHEBI:18420"/>
    </cofactor>
</comment>
<evidence type="ECO:0000256" key="10">
    <source>
        <dbReference type="ARBA" id="ARBA00048138"/>
    </source>
</evidence>
<keyword evidence="5" id="KW-0028">Amino-acid biosynthesis</keyword>
<dbReference type="InterPro" id="IPR023214">
    <property type="entry name" value="HAD_sf"/>
</dbReference>
<comment type="similarity">
    <text evidence="3">Belongs to the HAD-like hydrolase superfamily. SerB family.</text>
</comment>
<reference evidence="14" key="1">
    <citation type="submission" date="2021-10" db="EMBL/GenBank/DDBJ databases">
        <title>Streptomyces nigrumlapis sp.nov.,an antimicrobial producing actinobacterium isolated from Black Gobi rocks.</title>
        <authorList>
            <person name="Wen Y."/>
            <person name="Zhang W."/>
            <person name="Liu X.G."/>
        </authorList>
    </citation>
    <scope>NUCLEOTIDE SEQUENCE</scope>
    <source>
        <strain evidence="14">ST13-2-2</strain>
    </source>
</reference>
<evidence type="ECO:0000313" key="14">
    <source>
        <dbReference type="EMBL" id="UQA96411.1"/>
    </source>
</evidence>
<sequence>MRAKRTLVSGLLAAAALTASVPAATAVPTPATPVAPRADCPQLSESLQWYGHNRAKLQKMIDERGSCSGNGGPRPVAVFDWDNTVIKNDISDATLAWALKHDRILRPKSWKATSPWITDAADRALTKACGTSVPVGKPLPTSKNVACTDEIFELRETAKTMGGENAFAGEWNHRRTVPQYAWVPQLFAGHRPATLRAFAAKARAEALAAPVGSTRTVGTHKVAGYIRYYDQQRDLIRTLKKAGFDVYIVSASSETIAEAWSDGVGLDREHTIGIRSISRHGRLTTGIRGCGDVKDGHGEVLPYMDGKRCWINQEIFKIKGAEAWRQQDPAHRIALGAGDADTDVTFVNDATGAHLAMNRNKTELMCRAYDNADGRWVINPMFIEPLPRKSGGYPCATEGYTNTDGIPGPLRRPDGTVVPDQRDRVHG</sequence>
<name>A0ABY4MF42_9ACTN</name>
<comment type="pathway">
    <text evidence="2">Amino-acid biosynthesis; L-serine biosynthesis; L-serine from 3-phospho-D-glycerate: step 3/3.</text>
</comment>
<feature type="region of interest" description="Disordered" evidence="12">
    <location>
        <begin position="399"/>
        <end position="427"/>
    </location>
</feature>
<keyword evidence="15" id="KW-1185">Reference proteome</keyword>
<comment type="catalytic activity">
    <reaction evidence="11">
        <text>O-phospho-D-serine + H2O = D-serine + phosphate</text>
        <dbReference type="Rhea" id="RHEA:24873"/>
        <dbReference type="ChEBI" id="CHEBI:15377"/>
        <dbReference type="ChEBI" id="CHEBI:35247"/>
        <dbReference type="ChEBI" id="CHEBI:43474"/>
        <dbReference type="ChEBI" id="CHEBI:58680"/>
        <dbReference type="EC" id="3.1.3.3"/>
    </reaction>
</comment>
<evidence type="ECO:0000256" key="5">
    <source>
        <dbReference type="ARBA" id="ARBA00022605"/>
    </source>
</evidence>
<feature type="chain" id="PRO_5045739512" description="phosphoserine phosphatase" evidence="13">
    <location>
        <begin position="27"/>
        <end position="427"/>
    </location>
</feature>
<evidence type="ECO:0000256" key="3">
    <source>
        <dbReference type="ARBA" id="ARBA00009184"/>
    </source>
</evidence>
<evidence type="ECO:0000256" key="7">
    <source>
        <dbReference type="ARBA" id="ARBA00022801"/>
    </source>
</evidence>
<gene>
    <name evidence="14" type="ORF">K9S39_35095</name>
</gene>
<evidence type="ECO:0000256" key="11">
    <source>
        <dbReference type="ARBA" id="ARBA00048523"/>
    </source>
</evidence>
<keyword evidence="13" id="KW-0732">Signal</keyword>
<dbReference type="SUPFAM" id="SSF56784">
    <property type="entry name" value="HAD-like"/>
    <property type="match status" value="1"/>
</dbReference>
<dbReference type="Gene3D" id="3.40.50.1000">
    <property type="entry name" value="HAD superfamily/HAD-like"/>
    <property type="match status" value="2"/>
</dbReference>
<evidence type="ECO:0000313" key="15">
    <source>
        <dbReference type="Proteomes" id="UP000830115"/>
    </source>
</evidence>
<dbReference type="InterPro" id="IPR050582">
    <property type="entry name" value="HAD-like_SerB"/>
</dbReference>
<dbReference type="PANTHER" id="PTHR43344:SF2">
    <property type="entry name" value="PHOSPHOSERINE PHOSPHATASE"/>
    <property type="match status" value="1"/>
</dbReference>
<dbReference type="Proteomes" id="UP000830115">
    <property type="component" value="Chromosome"/>
</dbReference>
<evidence type="ECO:0000256" key="8">
    <source>
        <dbReference type="ARBA" id="ARBA00022842"/>
    </source>
</evidence>
<evidence type="ECO:0000256" key="4">
    <source>
        <dbReference type="ARBA" id="ARBA00012640"/>
    </source>
</evidence>
<dbReference type="EC" id="3.1.3.3" evidence="4"/>
<accession>A0ABY4MF42</accession>
<keyword evidence="7" id="KW-0378">Hydrolase</keyword>
<dbReference type="RefSeq" id="WP_248867312.1">
    <property type="nucleotide sequence ID" value="NZ_CP086322.1"/>
</dbReference>
<dbReference type="PANTHER" id="PTHR43344">
    <property type="entry name" value="PHOSPHOSERINE PHOSPHATASE"/>
    <property type="match status" value="1"/>
</dbReference>
<organism evidence="14 15">
    <name type="scientific">Streptomyces halobius</name>
    <dbReference type="NCBI Taxonomy" id="2879846"/>
    <lineage>
        <taxon>Bacteria</taxon>
        <taxon>Bacillati</taxon>
        <taxon>Actinomycetota</taxon>
        <taxon>Actinomycetes</taxon>
        <taxon>Kitasatosporales</taxon>
        <taxon>Streptomycetaceae</taxon>
        <taxon>Streptomyces</taxon>
    </lineage>
</organism>
<keyword evidence="8" id="KW-0460">Magnesium</keyword>
<dbReference type="EMBL" id="CP086322">
    <property type="protein sequence ID" value="UQA96411.1"/>
    <property type="molecule type" value="Genomic_DNA"/>
</dbReference>